<protein>
    <submittedName>
        <fullName evidence="1">Guanosine-3',5'-bis(Diphosphate) 3'-pyrophosphohydrolase</fullName>
    </submittedName>
</protein>
<dbReference type="PANTHER" id="PTHR46246:SF1">
    <property type="entry name" value="GUANOSINE-3',5'-BIS(DIPHOSPHATE) 3'-PYROPHOSPHOHYDROLASE MESH1"/>
    <property type="match status" value="1"/>
</dbReference>
<dbReference type="Proteomes" id="UP000184364">
    <property type="component" value="Unassembled WGS sequence"/>
</dbReference>
<dbReference type="OrthoDB" id="9802385at2"/>
<dbReference type="SUPFAM" id="SSF109604">
    <property type="entry name" value="HD-domain/PDEase-like"/>
    <property type="match status" value="1"/>
</dbReference>
<accession>A0A1M6SKI4</accession>
<dbReference type="Gene3D" id="1.10.3210.10">
    <property type="entry name" value="Hypothetical protein af1432"/>
    <property type="match status" value="1"/>
</dbReference>
<dbReference type="Pfam" id="PF13328">
    <property type="entry name" value="HD_4"/>
    <property type="match status" value="1"/>
</dbReference>
<evidence type="ECO:0000313" key="1">
    <source>
        <dbReference type="EMBL" id="SHK45203.1"/>
    </source>
</evidence>
<reference evidence="2" key="1">
    <citation type="submission" date="2016-11" db="EMBL/GenBank/DDBJ databases">
        <authorList>
            <person name="Varghese N."/>
            <person name="Submissions S."/>
        </authorList>
    </citation>
    <scope>NUCLEOTIDE SEQUENCE [LARGE SCALE GENOMIC DNA]</scope>
    <source>
        <strain evidence="2">DSM 26899</strain>
    </source>
</reference>
<dbReference type="STRING" id="1302687.SAMN05444267_100451"/>
<dbReference type="EMBL" id="FRAV01000004">
    <property type="protein sequence ID" value="SHK45203.1"/>
    <property type="molecule type" value="Genomic_DNA"/>
</dbReference>
<dbReference type="AlphaFoldDB" id="A0A1M6SKI4"/>
<dbReference type="InterPro" id="IPR052194">
    <property type="entry name" value="MESH1"/>
</dbReference>
<gene>
    <name evidence="1" type="ORF">SAMN05444267_100451</name>
</gene>
<dbReference type="RefSeq" id="WP_073290939.1">
    <property type="nucleotide sequence ID" value="NZ_FRAV01000004.1"/>
</dbReference>
<proteinExistence type="predicted"/>
<sequence length="177" mass="20476">MSIQDIYQTTIQFAAQKHTDQNQTIPGTNLPYIVHLSNVAMEILLASERTENFDGEFAIQLALLHDVLEDTPTPYEELEKTFSKSVAEGVLALTKNADLEKDEKMMDSLNRIKKLPKEVWAVKLADRITNLQPPPAHWSEEKIKKYKLEAEIIRHELRGGNEYLEKRLEQKIQEYNQ</sequence>
<evidence type="ECO:0000313" key="2">
    <source>
        <dbReference type="Proteomes" id="UP000184364"/>
    </source>
</evidence>
<name>A0A1M6SKI4_9FLAO</name>
<keyword evidence="1" id="KW-0378">Hydrolase</keyword>
<dbReference type="PANTHER" id="PTHR46246">
    <property type="entry name" value="GUANOSINE-3',5'-BIS(DIPHOSPHATE) 3'-PYROPHOSPHOHYDROLASE MESH1"/>
    <property type="match status" value="1"/>
</dbReference>
<dbReference type="GO" id="GO:0008893">
    <property type="term" value="F:guanosine-3',5'-bis(diphosphate) 3'-diphosphatase activity"/>
    <property type="evidence" value="ECO:0007669"/>
    <property type="project" value="TreeGrafter"/>
</dbReference>
<keyword evidence="2" id="KW-1185">Reference proteome</keyword>
<organism evidence="1 2">
    <name type="scientific">Chryseobacterium polytrichastri</name>
    <dbReference type="NCBI Taxonomy" id="1302687"/>
    <lineage>
        <taxon>Bacteria</taxon>
        <taxon>Pseudomonadati</taxon>
        <taxon>Bacteroidota</taxon>
        <taxon>Flavobacteriia</taxon>
        <taxon>Flavobacteriales</taxon>
        <taxon>Weeksellaceae</taxon>
        <taxon>Chryseobacterium group</taxon>
        <taxon>Chryseobacterium</taxon>
    </lineage>
</organism>